<evidence type="ECO:0000313" key="2">
    <source>
        <dbReference type="EMBL" id="KAF6022573.1"/>
    </source>
</evidence>
<feature type="transmembrane region" description="Helical" evidence="1">
    <location>
        <begin position="79"/>
        <end position="104"/>
    </location>
</feature>
<name>A0A7J7J958_BUGNE</name>
<sequence length="230" mass="26341">MTIYTAEHALNPEKKDRDDFPDVEIQVTDEKKALTGENEYDHDGSRADDYVVYKETTAPVVTYNHAAARRQRQVRRRNMCLLPLLLLGMLLGVTVCIFGSMQLWTGTYYTVGENDFRGRCGVGIVDMSKYNSTDKPEALKAIQDQEPSHHVDYAEDIEIKGNVETMTIPKKGNSSAAVVRNDFDKVGAKATWWCRLYYMLYSLEFQVPFRICLCKLCVVKAGYFLYLNQY</sequence>
<keyword evidence="3" id="KW-1185">Reference proteome</keyword>
<evidence type="ECO:0000256" key="1">
    <source>
        <dbReference type="SAM" id="Phobius"/>
    </source>
</evidence>
<gene>
    <name evidence="2" type="ORF">EB796_019122</name>
</gene>
<reference evidence="2" key="1">
    <citation type="submission" date="2020-06" db="EMBL/GenBank/DDBJ databases">
        <title>Draft genome of Bugula neritina, a colonial animal packing powerful symbionts and potential medicines.</title>
        <authorList>
            <person name="Rayko M."/>
        </authorList>
    </citation>
    <scope>NUCLEOTIDE SEQUENCE [LARGE SCALE GENOMIC DNA]</scope>
    <source>
        <strain evidence="2">Kwan_BN1</strain>
    </source>
</reference>
<dbReference type="EMBL" id="VXIV02002836">
    <property type="protein sequence ID" value="KAF6022573.1"/>
    <property type="molecule type" value="Genomic_DNA"/>
</dbReference>
<comment type="caution">
    <text evidence="2">The sequence shown here is derived from an EMBL/GenBank/DDBJ whole genome shotgun (WGS) entry which is preliminary data.</text>
</comment>
<keyword evidence="1" id="KW-1133">Transmembrane helix</keyword>
<dbReference type="Proteomes" id="UP000593567">
    <property type="component" value="Unassembled WGS sequence"/>
</dbReference>
<keyword evidence="1" id="KW-0472">Membrane</keyword>
<keyword evidence="1" id="KW-0812">Transmembrane</keyword>
<dbReference type="AlphaFoldDB" id="A0A7J7J958"/>
<feature type="transmembrane region" description="Helical" evidence="1">
    <location>
        <begin position="207"/>
        <end position="227"/>
    </location>
</feature>
<organism evidence="2 3">
    <name type="scientific">Bugula neritina</name>
    <name type="common">Brown bryozoan</name>
    <name type="synonym">Sertularia neritina</name>
    <dbReference type="NCBI Taxonomy" id="10212"/>
    <lineage>
        <taxon>Eukaryota</taxon>
        <taxon>Metazoa</taxon>
        <taxon>Spiralia</taxon>
        <taxon>Lophotrochozoa</taxon>
        <taxon>Bryozoa</taxon>
        <taxon>Gymnolaemata</taxon>
        <taxon>Cheilostomatida</taxon>
        <taxon>Flustrina</taxon>
        <taxon>Buguloidea</taxon>
        <taxon>Bugulidae</taxon>
        <taxon>Bugula</taxon>
    </lineage>
</organism>
<evidence type="ECO:0000313" key="3">
    <source>
        <dbReference type="Proteomes" id="UP000593567"/>
    </source>
</evidence>
<proteinExistence type="predicted"/>
<accession>A0A7J7J958</accession>
<protein>
    <submittedName>
        <fullName evidence="2">Uncharacterized protein</fullName>
    </submittedName>
</protein>